<dbReference type="CDD" id="cd03450">
    <property type="entry name" value="NodN"/>
    <property type="match status" value="1"/>
</dbReference>
<sequence length="158" mass="17777">MSAVHELLQMYREKIDAEVHVGPWLTVDQERIDGFARVTGDLQWIHTDPERARRDSPYGATVAHGFLTLSLLPFLTESFAPGAFERNYPGMRLRVNYGLDRLRFPAPLVVGSRIRARSTVIGAEEIHGGAQIVYRITVEIEGDAKPACVADQLFRLYP</sequence>
<dbReference type="Pfam" id="PF01575">
    <property type="entry name" value="MaoC_dehydratas"/>
    <property type="match status" value="1"/>
</dbReference>
<dbReference type="PANTHER" id="PTHR42993:SF1">
    <property type="entry name" value="MAOC-LIKE DEHYDRATASE DOMAIN-CONTAINING PROTEIN"/>
    <property type="match status" value="1"/>
</dbReference>
<feature type="domain" description="MaoC-like" evidence="1">
    <location>
        <begin position="14"/>
        <end position="136"/>
    </location>
</feature>
<name>A0A562VLZ5_9BACT</name>
<organism evidence="2 3">
    <name type="scientific">Geobacter argillaceus</name>
    <dbReference type="NCBI Taxonomy" id="345631"/>
    <lineage>
        <taxon>Bacteria</taxon>
        <taxon>Pseudomonadati</taxon>
        <taxon>Thermodesulfobacteriota</taxon>
        <taxon>Desulfuromonadia</taxon>
        <taxon>Geobacterales</taxon>
        <taxon>Geobacteraceae</taxon>
        <taxon>Geobacter</taxon>
    </lineage>
</organism>
<evidence type="ECO:0000313" key="2">
    <source>
        <dbReference type="EMBL" id="TWJ18983.1"/>
    </source>
</evidence>
<evidence type="ECO:0000259" key="1">
    <source>
        <dbReference type="Pfam" id="PF01575"/>
    </source>
</evidence>
<dbReference type="Gene3D" id="3.10.129.10">
    <property type="entry name" value="Hotdog Thioesterase"/>
    <property type="match status" value="1"/>
</dbReference>
<evidence type="ECO:0000313" key="3">
    <source>
        <dbReference type="Proteomes" id="UP000319449"/>
    </source>
</evidence>
<reference evidence="2 3" key="1">
    <citation type="submission" date="2019-07" db="EMBL/GenBank/DDBJ databases">
        <title>Genomic Encyclopedia of Archaeal and Bacterial Type Strains, Phase II (KMG-II): from individual species to whole genera.</title>
        <authorList>
            <person name="Goeker M."/>
        </authorList>
    </citation>
    <scope>NUCLEOTIDE SEQUENCE [LARGE SCALE GENOMIC DNA]</scope>
    <source>
        <strain evidence="2 3">ATCC BAA-1139</strain>
    </source>
</reference>
<dbReference type="PANTHER" id="PTHR42993">
    <property type="entry name" value="MAOC-LIKE DEHYDRATASE DOMAIN-CONTAINING PROTEIN"/>
    <property type="match status" value="1"/>
</dbReference>
<dbReference type="SUPFAM" id="SSF54637">
    <property type="entry name" value="Thioesterase/thiol ester dehydrase-isomerase"/>
    <property type="match status" value="1"/>
</dbReference>
<keyword evidence="3" id="KW-1185">Reference proteome</keyword>
<dbReference type="InterPro" id="IPR039375">
    <property type="entry name" value="NodN-like"/>
</dbReference>
<dbReference type="InterPro" id="IPR002539">
    <property type="entry name" value="MaoC-like_dom"/>
</dbReference>
<dbReference type="AlphaFoldDB" id="A0A562VLZ5"/>
<proteinExistence type="predicted"/>
<comment type="caution">
    <text evidence="2">The sequence shown here is derived from an EMBL/GenBank/DDBJ whole genome shotgun (WGS) entry which is preliminary data.</text>
</comment>
<dbReference type="OrthoDB" id="9801735at2"/>
<dbReference type="Proteomes" id="UP000319449">
    <property type="component" value="Unassembled WGS sequence"/>
</dbReference>
<protein>
    <submittedName>
        <fullName evidence="2">Acyl dehydratase</fullName>
    </submittedName>
</protein>
<gene>
    <name evidence="2" type="ORF">JN12_02200</name>
</gene>
<accession>A0A562VLZ5</accession>
<dbReference type="InterPro" id="IPR029069">
    <property type="entry name" value="HotDog_dom_sf"/>
</dbReference>
<dbReference type="EMBL" id="VLLN01000012">
    <property type="protein sequence ID" value="TWJ18983.1"/>
    <property type="molecule type" value="Genomic_DNA"/>
</dbReference>
<dbReference type="RefSeq" id="WP_145022610.1">
    <property type="nucleotide sequence ID" value="NZ_VLLN01000012.1"/>
</dbReference>